<organism evidence="2 3">
    <name type="scientific">Bacteroides faecalis</name>
    <dbReference type="NCBI Taxonomy" id="2447885"/>
    <lineage>
        <taxon>Bacteria</taxon>
        <taxon>Pseudomonadati</taxon>
        <taxon>Bacteroidota</taxon>
        <taxon>Bacteroidia</taxon>
        <taxon>Bacteroidales</taxon>
        <taxon>Bacteroidaceae</taxon>
        <taxon>Bacteroides</taxon>
    </lineage>
</organism>
<feature type="transmembrane region" description="Helical" evidence="1">
    <location>
        <begin position="21"/>
        <end position="41"/>
    </location>
</feature>
<keyword evidence="1" id="KW-0472">Membrane</keyword>
<keyword evidence="1" id="KW-1133">Transmembrane helix</keyword>
<protein>
    <submittedName>
        <fullName evidence="2">Membrane protein</fullName>
    </submittedName>
</protein>
<comment type="caution">
    <text evidence="2">The sequence shown here is derived from an EMBL/GenBank/DDBJ whole genome shotgun (WGS) entry which is preliminary data.</text>
</comment>
<name>A0A401LTF9_9BACE</name>
<evidence type="ECO:0000313" key="2">
    <source>
        <dbReference type="EMBL" id="GCB34846.1"/>
    </source>
</evidence>
<dbReference type="AlphaFoldDB" id="A0A401LTF9"/>
<dbReference type="GO" id="GO:0003677">
    <property type="term" value="F:DNA binding"/>
    <property type="evidence" value="ECO:0007669"/>
    <property type="project" value="InterPro"/>
</dbReference>
<dbReference type="RefSeq" id="WP_125040972.1">
    <property type="nucleotide sequence ID" value="NZ_BHWB01000004.1"/>
</dbReference>
<keyword evidence="3" id="KW-1185">Reference proteome</keyword>
<sequence length="362" mass="42169">MKCITIVSLSNLLVKREKLSILLIVLFVGGIFFFFLGQMYYDTRKDMFNYKAEDAFRNALQDKLQNESFECYLFASRRTSQPNELPDTIYIYNDEGMQAYPLDKEKNSKNITSDHNARIIHSEFLSAHPVVVDSLYKGWQKYLKRENLSGTFVLKLLVSDEKDSITTSVFPKVSLGENLVQCFRLTIGYRCEVDILGFYSPSFGQLVGIKGIAYSLLYWLFIIGIYGIIIYLKRKEKSISILDQKGEDNLMEQKIEYVRSEPAQIYQLSESVIFDADRRKLILDDKEISVYPQCAILLQHFLDTPDYILKDEEIVSFFWTDKFDNTNNIYILIGRLRKLLAKVTPIVIDRYEMSGYQLKILK</sequence>
<dbReference type="SUPFAM" id="SSF46894">
    <property type="entry name" value="C-terminal effector domain of the bipartite response regulators"/>
    <property type="match status" value="1"/>
</dbReference>
<accession>A0A401LTF9</accession>
<evidence type="ECO:0000256" key="1">
    <source>
        <dbReference type="SAM" id="Phobius"/>
    </source>
</evidence>
<proteinExistence type="predicted"/>
<gene>
    <name evidence="2" type="ORF">KGMB02408_17910</name>
</gene>
<dbReference type="OrthoDB" id="1027248at2"/>
<evidence type="ECO:0000313" key="3">
    <source>
        <dbReference type="Proteomes" id="UP000288079"/>
    </source>
</evidence>
<keyword evidence="1" id="KW-0812">Transmembrane</keyword>
<dbReference type="GO" id="GO:0006355">
    <property type="term" value="P:regulation of DNA-templated transcription"/>
    <property type="evidence" value="ECO:0007669"/>
    <property type="project" value="InterPro"/>
</dbReference>
<reference evidence="2 3" key="1">
    <citation type="submission" date="2018-10" db="EMBL/GenBank/DDBJ databases">
        <title>Draft Genome Sequence of Bacteroides sp. KCTC 15687.</title>
        <authorList>
            <person name="Yu S.Y."/>
            <person name="Kim J.S."/>
            <person name="Oh B.S."/>
            <person name="Park S.H."/>
            <person name="Kang S.W."/>
            <person name="Park J.E."/>
            <person name="Choi S.H."/>
            <person name="Han K.I."/>
            <person name="Lee K.C."/>
            <person name="Eom M.K."/>
            <person name="Suh M.K."/>
            <person name="Lee D.H."/>
            <person name="Yoon H."/>
            <person name="Kim B."/>
            <person name="Yang S.J."/>
            <person name="Lee J.S."/>
            <person name="Lee J.H."/>
        </authorList>
    </citation>
    <scope>NUCLEOTIDE SEQUENCE [LARGE SCALE GENOMIC DNA]</scope>
    <source>
        <strain evidence="2 3">KCTC 15687</strain>
    </source>
</reference>
<dbReference type="Gene3D" id="1.10.10.10">
    <property type="entry name" value="Winged helix-like DNA-binding domain superfamily/Winged helix DNA-binding domain"/>
    <property type="match status" value="1"/>
</dbReference>
<feature type="transmembrane region" description="Helical" evidence="1">
    <location>
        <begin position="212"/>
        <end position="232"/>
    </location>
</feature>
<dbReference type="EMBL" id="BHWB01000004">
    <property type="protein sequence ID" value="GCB34846.1"/>
    <property type="molecule type" value="Genomic_DNA"/>
</dbReference>
<dbReference type="InterPro" id="IPR036388">
    <property type="entry name" value="WH-like_DNA-bd_sf"/>
</dbReference>
<dbReference type="Proteomes" id="UP000288079">
    <property type="component" value="Unassembled WGS sequence"/>
</dbReference>
<dbReference type="InterPro" id="IPR016032">
    <property type="entry name" value="Sig_transdc_resp-reg_C-effctor"/>
</dbReference>